<reference evidence="1 2" key="1">
    <citation type="submission" date="2017-04" db="EMBL/GenBank/DDBJ databases">
        <title>Comparative genome analysis of Subtercola boreus.</title>
        <authorList>
            <person name="Cho Y.-J."/>
            <person name="Cho A."/>
            <person name="Kim O.-S."/>
            <person name="Lee J.-I."/>
        </authorList>
    </citation>
    <scope>NUCLEOTIDE SEQUENCE [LARGE SCALE GENOMIC DNA]</scope>
    <source>
        <strain evidence="1 2">K300</strain>
    </source>
</reference>
<gene>
    <name evidence="1" type="ORF">B7R54_18685</name>
</gene>
<sequence>MRPFCGFDTPQDEQFSISHSGETRSVLASSHAHRSEITMTAVENKPARHTRRTRELVVQLNTRVSLESRDLIDEIASREGLSIRSVVEQAIEAQWGHLRTNSDD</sequence>
<proteinExistence type="predicted"/>
<evidence type="ECO:0000313" key="2">
    <source>
        <dbReference type="Proteomes" id="UP000256486"/>
    </source>
</evidence>
<name>A0A3E0VAN8_9MICO</name>
<dbReference type="AlphaFoldDB" id="A0A3E0VAN8"/>
<organism evidence="1 2">
    <name type="scientific">Subtercola boreus</name>
    <dbReference type="NCBI Taxonomy" id="120213"/>
    <lineage>
        <taxon>Bacteria</taxon>
        <taxon>Bacillati</taxon>
        <taxon>Actinomycetota</taxon>
        <taxon>Actinomycetes</taxon>
        <taxon>Micrococcales</taxon>
        <taxon>Microbacteriaceae</taxon>
        <taxon>Subtercola</taxon>
    </lineage>
</organism>
<keyword evidence="2" id="KW-1185">Reference proteome</keyword>
<accession>A0A3E0VAN8</accession>
<dbReference type="Proteomes" id="UP000256486">
    <property type="component" value="Unassembled WGS sequence"/>
</dbReference>
<evidence type="ECO:0000313" key="1">
    <source>
        <dbReference type="EMBL" id="RFA06410.1"/>
    </source>
</evidence>
<dbReference type="EMBL" id="NBWZ01000002">
    <property type="protein sequence ID" value="RFA06410.1"/>
    <property type="molecule type" value="Genomic_DNA"/>
</dbReference>
<protein>
    <submittedName>
        <fullName evidence="1">Uncharacterized protein</fullName>
    </submittedName>
</protein>
<comment type="caution">
    <text evidence="1">The sequence shown here is derived from an EMBL/GenBank/DDBJ whole genome shotgun (WGS) entry which is preliminary data.</text>
</comment>